<gene>
    <name evidence="12" type="ORF">SO802_009836</name>
</gene>
<dbReference type="SUPFAM" id="SSF52047">
    <property type="entry name" value="RNI-like"/>
    <property type="match status" value="1"/>
</dbReference>
<dbReference type="InterPro" id="IPR038005">
    <property type="entry name" value="RX-like_CC"/>
</dbReference>
<keyword evidence="5" id="KW-0067">ATP-binding</keyword>
<dbReference type="InterPro" id="IPR036388">
    <property type="entry name" value="WH-like_DNA-bd_sf"/>
</dbReference>
<evidence type="ECO:0000259" key="8">
    <source>
        <dbReference type="Pfam" id="PF00931"/>
    </source>
</evidence>
<comment type="caution">
    <text evidence="12">The sequence shown here is derived from an EMBL/GenBank/DDBJ whole genome shotgun (WGS) entry which is preliminary data.</text>
</comment>
<feature type="region of interest" description="Disordered" evidence="7">
    <location>
        <begin position="1175"/>
        <end position="1323"/>
    </location>
</feature>
<feature type="compositionally biased region" description="Polar residues" evidence="7">
    <location>
        <begin position="1310"/>
        <end position="1322"/>
    </location>
</feature>
<evidence type="ECO:0000256" key="1">
    <source>
        <dbReference type="ARBA" id="ARBA00022614"/>
    </source>
</evidence>
<keyword evidence="1" id="KW-0433">Leucine-rich repeat</keyword>
<dbReference type="Gene3D" id="1.10.10.10">
    <property type="entry name" value="Winged helix-like DNA-binding domain superfamily/Winged helix DNA-binding domain"/>
    <property type="match status" value="1"/>
</dbReference>
<dbReference type="Proteomes" id="UP001459277">
    <property type="component" value="Unassembled WGS sequence"/>
</dbReference>
<feature type="compositionally biased region" description="Acidic residues" evidence="7">
    <location>
        <begin position="1247"/>
        <end position="1258"/>
    </location>
</feature>
<dbReference type="InterPro" id="IPR002182">
    <property type="entry name" value="NB-ARC"/>
</dbReference>
<dbReference type="Pfam" id="PF23559">
    <property type="entry name" value="WHD_DRP"/>
    <property type="match status" value="1"/>
</dbReference>
<dbReference type="GO" id="GO:0043531">
    <property type="term" value="F:ADP binding"/>
    <property type="evidence" value="ECO:0007669"/>
    <property type="project" value="InterPro"/>
</dbReference>
<evidence type="ECO:0000259" key="9">
    <source>
        <dbReference type="Pfam" id="PF18052"/>
    </source>
</evidence>
<keyword evidence="2" id="KW-0677">Repeat</keyword>
<evidence type="ECO:0000313" key="12">
    <source>
        <dbReference type="EMBL" id="KAL0008334.1"/>
    </source>
</evidence>
<feature type="compositionally biased region" description="Low complexity" evidence="7">
    <location>
        <begin position="1300"/>
        <end position="1309"/>
    </location>
</feature>
<dbReference type="InterPro" id="IPR032675">
    <property type="entry name" value="LRR_dom_sf"/>
</dbReference>
<dbReference type="InterPro" id="IPR056789">
    <property type="entry name" value="LRR_R13L1-DRL21"/>
</dbReference>
<feature type="domain" description="Disease resistance protein winged helix" evidence="10">
    <location>
        <begin position="434"/>
        <end position="502"/>
    </location>
</feature>
<dbReference type="Gene3D" id="1.20.5.4130">
    <property type="match status" value="1"/>
</dbReference>
<evidence type="ECO:0000256" key="2">
    <source>
        <dbReference type="ARBA" id="ARBA00022737"/>
    </source>
</evidence>
<proteinExistence type="predicted"/>
<name>A0AAW2DFI1_9ROSI</name>
<evidence type="ECO:0000256" key="4">
    <source>
        <dbReference type="ARBA" id="ARBA00022821"/>
    </source>
</evidence>
<evidence type="ECO:0000313" key="13">
    <source>
        <dbReference type="Proteomes" id="UP001459277"/>
    </source>
</evidence>
<dbReference type="PRINTS" id="PR00364">
    <property type="entry name" value="DISEASERSIST"/>
</dbReference>
<keyword evidence="13" id="KW-1185">Reference proteome</keyword>
<dbReference type="EMBL" id="JAZDWU010000003">
    <property type="protein sequence ID" value="KAL0008334.1"/>
    <property type="molecule type" value="Genomic_DNA"/>
</dbReference>
<evidence type="ECO:0000259" key="11">
    <source>
        <dbReference type="Pfam" id="PF25019"/>
    </source>
</evidence>
<evidence type="ECO:0000256" key="7">
    <source>
        <dbReference type="SAM" id="MobiDB-lite"/>
    </source>
</evidence>
<sequence>MADPTSQVIKPILDIIIKDITSLIKEEYSLVHGVKEDIENLERLLTSIRAVIEDAENKQVNDPPLKAWLGELKEAASDAEDILDTFATKAYLWKQKQKKRIFLSLPSKSKISYKRDAAQKIKKLSERFDRIAKQKEDFHLDIKVNGGETVSPNYTGYFVDKSDVVGREDDKERITHMLLSNEFDKEGDVSVIPIIGMGGLGKTTLAQLVFNDNRVSGHFESRMWVCVTSQFDLTRILKEMIQFHSKMKLDDDSTSHLQSRLLEYLVGQRFLLVLDDVWTEDYLKWEPLRDLLKQGAKGSRVLVTSRITKVKDIIGTQPPHLLSYLPEEECWSLFAKIAFKGDNLSSQRLKVLEEIGREIVRKCKGLPLAVKAMGGLLRGCVDDVNKWQQIRSSEIWKIEDQNSGYDKPQILAILKLSYDHLPSDLKRCFSYCSLFPKAYVFHKEELVKLWISQRFIQARRRETEEETGIAYFDELLIRSFFQVSVIEVKEIFNMHDLIHDLALSISSPNCDLVDDNEPDRFSEQSRHVSLIGKDVEQPILTIVENASKLRSLLFPSHYLKNFGQALENVFHTMKYIRTLDLSSSMILELPSSIEKLKLLRYLDLSKTEIKILPNTICNLYNLETLKLLGCPWLFELPEDLGNLVNLRHLELDDLFWVKFSILPPKVGNLTRLYDLHAFQVGHKTGYRIEELKNMAYLSGKLHVSKLENAVSVGDAKLNEKKYLRKLVFEWSDRVSNTRDEATEKSVLEGLQPHLNLKELQICHYRGNEFPAWMSEGRLQNLVSVTLNDCTNCKILTLGELPNLQLLYIKGMLELEKWPEVKCPSLSWLKFSYCPKLKELPKFFPNLRTLKIKRCTSLKALPVAPSLKFLKLIDNLVLEDWHEVPTTWVAVNDQGQRSSRHQGSWFELLELNVIRCPKLQALPQHFAPQKLEISGCELLVGLPHPHFAQRLQHLALDACHDGTLVRAIPNTSSLYSLLISSISNLTSLPKWPQLAGLKALYISDCKDLMSLSESEEGSLPTLISLTTLSIRNCPMLVKLTERLPANLECLSIASCPLLQFLGPKEILKSLTSLKDLYIEDCPMLQSLPEDGLPSSLQHLQIQRCPLLTERCQKEEGGGGGPDRPKVLHILDLEIDFPKVSSTSSLPKKKPSEPAWYRLLPKLGGIEIIDAQPIKKQPTSSLLKQSDKEVNRSDTDVDKAVDEDLNEPKAEQEETRSNKSFPSTQSKSSSTKDSSNVINKQASGLPQLVDEEEEEEEETDLVPRSASKKAPEEKNITNPTSETIDNEDNDMEHFYTSLGAKSETSPSTSSSVITDVQPQKTRPGQSDIDKALDIVRNVLATDFSSACHPGRSISLDSELELLCDLDENDGISVGMKFLVLQLSKDFKVLKSRYCQANDTIESCTNLIKPMVEIAFQLDANKQKFLELNSVEATIQMSINEAEAQINELQKKVDTFPLGEQHMHDKQTMSTDGKSISGAEGQINELKQKIDSLTKQKGKGKQEKKMIYTDGKKLKEKMDVAAKAEEEKKEAERIKREIEEKWSDYKKQFEMLTCSGGKTNSLEHIIVQVQHNIEL</sequence>
<dbReference type="CDD" id="cd14798">
    <property type="entry name" value="RX-CC_like"/>
    <property type="match status" value="1"/>
</dbReference>
<evidence type="ECO:0000256" key="6">
    <source>
        <dbReference type="SAM" id="Coils"/>
    </source>
</evidence>
<organism evidence="12 13">
    <name type="scientific">Lithocarpus litseifolius</name>
    <dbReference type="NCBI Taxonomy" id="425828"/>
    <lineage>
        <taxon>Eukaryota</taxon>
        <taxon>Viridiplantae</taxon>
        <taxon>Streptophyta</taxon>
        <taxon>Embryophyta</taxon>
        <taxon>Tracheophyta</taxon>
        <taxon>Spermatophyta</taxon>
        <taxon>Magnoliopsida</taxon>
        <taxon>eudicotyledons</taxon>
        <taxon>Gunneridae</taxon>
        <taxon>Pentapetalae</taxon>
        <taxon>rosids</taxon>
        <taxon>fabids</taxon>
        <taxon>Fagales</taxon>
        <taxon>Fagaceae</taxon>
        <taxon>Lithocarpus</taxon>
    </lineage>
</organism>
<dbReference type="GO" id="GO:0051707">
    <property type="term" value="P:response to other organism"/>
    <property type="evidence" value="ECO:0007669"/>
    <property type="project" value="UniProtKB-ARBA"/>
</dbReference>
<dbReference type="PANTHER" id="PTHR36766">
    <property type="entry name" value="PLANT BROAD-SPECTRUM MILDEW RESISTANCE PROTEIN RPW8"/>
    <property type="match status" value="1"/>
</dbReference>
<dbReference type="FunFam" id="1.10.10.10:FF:000322">
    <property type="entry name" value="Probable disease resistance protein At1g63360"/>
    <property type="match status" value="1"/>
</dbReference>
<keyword evidence="6" id="KW-0175">Coiled coil</keyword>
<dbReference type="FunFam" id="3.40.50.300:FF:001091">
    <property type="entry name" value="Probable disease resistance protein At1g61300"/>
    <property type="match status" value="1"/>
</dbReference>
<dbReference type="InterPro" id="IPR058922">
    <property type="entry name" value="WHD_DRP"/>
</dbReference>
<dbReference type="PANTHER" id="PTHR36766:SF70">
    <property type="entry name" value="DISEASE RESISTANCE PROTEIN RGA4"/>
    <property type="match status" value="1"/>
</dbReference>
<keyword evidence="4" id="KW-0611">Plant defense</keyword>
<dbReference type="Pfam" id="PF00931">
    <property type="entry name" value="NB-ARC"/>
    <property type="match status" value="1"/>
</dbReference>
<feature type="domain" description="R13L1/DRL21-like LRR repeat region" evidence="11">
    <location>
        <begin position="688"/>
        <end position="811"/>
    </location>
</feature>
<dbReference type="Pfam" id="PF25019">
    <property type="entry name" value="LRR_R13L1-DRL21"/>
    <property type="match status" value="1"/>
</dbReference>
<dbReference type="SUPFAM" id="SSF52058">
    <property type="entry name" value="L domain-like"/>
    <property type="match status" value="1"/>
</dbReference>
<dbReference type="InterPro" id="IPR042197">
    <property type="entry name" value="Apaf_helical"/>
</dbReference>
<evidence type="ECO:0000256" key="3">
    <source>
        <dbReference type="ARBA" id="ARBA00022741"/>
    </source>
</evidence>
<dbReference type="Gene3D" id="3.80.10.10">
    <property type="entry name" value="Ribonuclease Inhibitor"/>
    <property type="match status" value="3"/>
</dbReference>
<dbReference type="InterPro" id="IPR041118">
    <property type="entry name" value="Rx_N"/>
</dbReference>
<feature type="domain" description="Disease resistance N-terminal" evidence="9">
    <location>
        <begin position="14"/>
        <end position="102"/>
    </location>
</feature>
<feature type="domain" description="NB-ARC" evidence="8">
    <location>
        <begin position="168"/>
        <end position="341"/>
    </location>
</feature>
<dbReference type="SUPFAM" id="SSF52540">
    <property type="entry name" value="P-loop containing nucleoside triphosphate hydrolases"/>
    <property type="match status" value="1"/>
</dbReference>
<feature type="compositionally biased region" description="Low complexity" evidence="7">
    <location>
        <begin position="1216"/>
        <end position="1233"/>
    </location>
</feature>
<keyword evidence="3" id="KW-0547">Nucleotide-binding</keyword>
<dbReference type="Gene3D" id="3.40.50.300">
    <property type="entry name" value="P-loop containing nucleotide triphosphate hydrolases"/>
    <property type="match status" value="1"/>
</dbReference>
<dbReference type="InterPro" id="IPR027417">
    <property type="entry name" value="P-loop_NTPase"/>
</dbReference>
<dbReference type="Gene3D" id="1.10.8.430">
    <property type="entry name" value="Helical domain of apoptotic protease-activating factors"/>
    <property type="match status" value="1"/>
</dbReference>
<dbReference type="Pfam" id="PF18052">
    <property type="entry name" value="Rx_N"/>
    <property type="match status" value="1"/>
</dbReference>
<accession>A0AAW2DFI1</accession>
<feature type="compositionally biased region" description="Basic and acidic residues" evidence="7">
    <location>
        <begin position="1183"/>
        <end position="1215"/>
    </location>
</feature>
<feature type="coiled-coil region" evidence="6">
    <location>
        <begin position="1473"/>
        <end position="1545"/>
    </location>
</feature>
<reference evidence="12 13" key="1">
    <citation type="submission" date="2024-01" db="EMBL/GenBank/DDBJ databases">
        <title>A telomere-to-telomere, gap-free genome of sweet tea (Lithocarpus litseifolius).</title>
        <authorList>
            <person name="Zhou J."/>
        </authorList>
    </citation>
    <scope>NUCLEOTIDE SEQUENCE [LARGE SCALE GENOMIC DNA]</scope>
    <source>
        <strain evidence="12">Zhou-2022a</strain>
        <tissue evidence="12">Leaf</tissue>
    </source>
</reference>
<dbReference type="GO" id="GO:0005524">
    <property type="term" value="F:ATP binding"/>
    <property type="evidence" value="ECO:0007669"/>
    <property type="project" value="UniProtKB-KW"/>
</dbReference>
<evidence type="ECO:0000259" key="10">
    <source>
        <dbReference type="Pfam" id="PF23559"/>
    </source>
</evidence>
<protein>
    <submittedName>
        <fullName evidence="12">Uncharacterized protein</fullName>
    </submittedName>
</protein>
<evidence type="ECO:0000256" key="5">
    <source>
        <dbReference type="ARBA" id="ARBA00022840"/>
    </source>
</evidence>
<dbReference type="GO" id="GO:0006952">
    <property type="term" value="P:defense response"/>
    <property type="evidence" value="ECO:0007669"/>
    <property type="project" value="UniProtKB-KW"/>
</dbReference>